<dbReference type="Gramene" id="KXG22715">
    <property type="protein sequence ID" value="KXG22715"/>
    <property type="gene ID" value="SORBI_3009G258200"/>
</dbReference>
<dbReference type="InParanoid" id="A0A1B6PBA6"/>
<dbReference type="AlphaFoldDB" id="A0A1B6PBA6"/>
<accession>A0A1B6PBA6</accession>
<evidence type="ECO:0000313" key="1">
    <source>
        <dbReference type="EMBL" id="KXG22715.1"/>
    </source>
</evidence>
<dbReference type="EMBL" id="CM000768">
    <property type="protein sequence ID" value="KXG22715.1"/>
    <property type="molecule type" value="Genomic_DNA"/>
</dbReference>
<proteinExistence type="predicted"/>
<reference evidence="1 2" key="1">
    <citation type="journal article" date="2009" name="Nature">
        <title>The Sorghum bicolor genome and the diversification of grasses.</title>
        <authorList>
            <person name="Paterson A.H."/>
            <person name="Bowers J.E."/>
            <person name="Bruggmann R."/>
            <person name="Dubchak I."/>
            <person name="Grimwood J."/>
            <person name="Gundlach H."/>
            <person name="Haberer G."/>
            <person name="Hellsten U."/>
            <person name="Mitros T."/>
            <person name="Poliakov A."/>
            <person name="Schmutz J."/>
            <person name="Spannagl M."/>
            <person name="Tang H."/>
            <person name="Wang X."/>
            <person name="Wicker T."/>
            <person name="Bharti A.K."/>
            <person name="Chapman J."/>
            <person name="Feltus F.A."/>
            <person name="Gowik U."/>
            <person name="Grigoriev I.V."/>
            <person name="Lyons E."/>
            <person name="Maher C.A."/>
            <person name="Martis M."/>
            <person name="Narechania A."/>
            <person name="Otillar R.P."/>
            <person name="Penning B.W."/>
            <person name="Salamov A.A."/>
            <person name="Wang Y."/>
            <person name="Zhang L."/>
            <person name="Carpita N.C."/>
            <person name="Freeling M."/>
            <person name="Gingle A.R."/>
            <person name="Hash C.T."/>
            <person name="Keller B."/>
            <person name="Klein P."/>
            <person name="Kresovich S."/>
            <person name="McCann M.C."/>
            <person name="Ming R."/>
            <person name="Peterson D.G."/>
            <person name="Mehboob-ur-Rahman"/>
            <person name="Ware D."/>
            <person name="Westhoff P."/>
            <person name="Mayer K.F."/>
            <person name="Messing J."/>
            <person name="Rokhsar D.S."/>
        </authorList>
    </citation>
    <scope>NUCLEOTIDE SEQUENCE [LARGE SCALE GENOMIC DNA]</scope>
    <source>
        <strain evidence="2">cv. BTx623</strain>
    </source>
</reference>
<gene>
    <name evidence="1" type="ORF">SORBI_3009G258200</name>
</gene>
<protein>
    <submittedName>
        <fullName evidence="1">Uncharacterized protein</fullName>
    </submittedName>
</protein>
<evidence type="ECO:0000313" key="2">
    <source>
        <dbReference type="Proteomes" id="UP000000768"/>
    </source>
</evidence>
<dbReference type="Proteomes" id="UP000000768">
    <property type="component" value="Chromosome 9"/>
</dbReference>
<name>A0A1B6PBA6_SORBI</name>
<reference evidence="2" key="2">
    <citation type="journal article" date="2018" name="Plant J.">
        <title>The Sorghum bicolor reference genome: improved assembly, gene annotations, a transcriptome atlas, and signatures of genome organization.</title>
        <authorList>
            <person name="McCormick R.F."/>
            <person name="Truong S.K."/>
            <person name="Sreedasyam A."/>
            <person name="Jenkins J."/>
            <person name="Shu S."/>
            <person name="Sims D."/>
            <person name="Kennedy M."/>
            <person name="Amirebrahimi M."/>
            <person name="Weers B.D."/>
            <person name="McKinley B."/>
            <person name="Mattison A."/>
            <person name="Morishige D.T."/>
            <person name="Grimwood J."/>
            <person name="Schmutz J."/>
            <person name="Mullet J.E."/>
        </authorList>
    </citation>
    <scope>NUCLEOTIDE SEQUENCE [LARGE SCALE GENOMIC DNA]</scope>
    <source>
        <strain evidence="2">cv. BTx623</strain>
    </source>
</reference>
<organism evidence="1 2">
    <name type="scientific">Sorghum bicolor</name>
    <name type="common">Sorghum</name>
    <name type="synonym">Sorghum vulgare</name>
    <dbReference type="NCBI Taxonomy" id="4558"/>
    <lineage>
        <taxon>Eukaryota</taxon>
        <taxon>Viridiplantae</taxon>
        <taxon>Streptophyta</taxon>
        <taxon>Embryophyta</taxon>
        <taxon>Tracheophyta</taxon>
        <taxon>Spermatophyta</taxon>
        <taxon>Magnoliopsida</taxon>
        <taxon>Liliopsida</taxon>
        <taxon>Poales</taxon>
        <taxon>Poaceae</taxon>
        <taxon>PACMAD clade</taxon>
        <taxon>Panicoideae</taxon>
        <taxon>Andropogonodae</taxon>
        <taxon>Andropogoneae</taxon>
        <taxon>Sorghinae</taxon>
        <taxon>Sorghum</taxon>
    </lineage>
</organism>
<keyword evidence="2" id="KW-1185">Reference proteome</keyword>
<sequence length="99" mass="11008">MLPTKSQCPISTSSICFLTFTDETKYQKPLHICPCLFVLVHISCCSSGTPTLDQIDATNSMQFDLGPCLLAEFSLWSPFTYLAKNMDKQMKKKVSGTCT</sequence>